<keyword evidence="2" id="KW-1185">Reference proteome</keyword>
<dbReference type="WBParaSite" id="OFLC_0000581301-mRNA-1">
    <property type="protein sequence ID" value="OFLC_0000581301-mRNA-1"/>
    <property type="gene ID" value="OFLC_0000581301"/>
</dbReference>
<evidence type="ECO:0000313" key="3">
    <source>
        <dbReference type="WBParaSite" id="OFLC_0000581301-mRNA-1"/>
    </source>
</evidence>
<protein>
    <submittedName>
        <fullName evidence="3">Transposase</fullName>
    </submittedName>
</protein>
<proteinExistence type="predicted"/>
<evidence type="ECO:0000313" key="1">
    <source>
        <dbReference type="EMBL" id="OZC11087.1"/>
    </source>
</evidence>
<evidence type="ECO:0000313" key="2">
    <source>
        <dbReference type="Proteomes" id="UP000242913"/>
    </source>
</evidence>
<organism evidence="3">
    <name type="scientific">Onchocerca flexuosa</name>
    <dbReference type="NCBI Taxonomy" id="387005"/>
    <lineage>
        <taxon>Eukaryota</taxon>
        <taxon>Metazoa</taxon>
        <taxon>Ecdysozoa</taxon>
        <taxon>Nematoda</taxon>
        <taxon>Chromadorea</taxon>
        <taxon>Rhabditida</taxon>
        <taxon>Spirurina</taxon>
        <taxon>Spiruromorpha</taxon>
        <taxon>Filarioidea</taxon>
        <taxon>Onchocercidae</taxon>
        <taxon>Onchocerca</taxon>
    </lineage>
</organism>
<reference evidence="1 2" key="1">
    <citation type="submission" date="2015-12" db="EMBL/GenBank/DDBJ databases">
        <title>Draft genome of the nematode, Onchocerca flexuosa.</title>
        <authorList>
            <person name="Mitreva M."/>
        </authorList>
    </citation>
    <scope>NUCLEOTIDE SEQUENCE [LARGE SCALE GENOMIC DNA]</scope>
    <source>
        <strain evidence="1">Red Deer</strain>
    </source>
</reference>
<name>A0A183HEA2_9BILA</name>
<reference evidence="3" key="2">
    <citation type="submission" date="2016-06" db="UniProtKB">
        <authorList>
            <consortium name="WormBaseParasite"/>
        </authorList>
    </citation>
    <scope>IDENTIFICATION</scope>
</reference>
<dbReference type="AlphaFoldDB" id="A0A183HEA2"/>
<dbReference type="Proteomes" id="UP000242913">
    <property type="component" value="Unassembled WGS sequence"/>
</dbReference>
<accession>A0A183HEA2</accession>
<gene>
    <name evidence="1" type="ORF">X798_01913</name>
</gene>
<sequence length="83" mass="9578">ERNFRIKKTTVTISRYGQGKFLEKDTVHFEVSLGLKIMKLVKEYSILNNRSAVEAEQIIPTAKTMQMELLNRDENEQCSLMAA</sequence>
<dbReference type="EMBL" id="KZ269982">
    <property type="protein sequence ID" value="OZC11087.1"/>
    <property type="molecule type" value="Genomic_DNA"/>
</dbReference>